<feature type="region of interest" description="Disordered" evidence="1">
    <location>
        <begin position="69"/>
        <end position="89"/>
    </location>
</feature>
<name>A0AAU1ZVR6_9ACTN</name>
<evidence type="ECO:0000256" key="1">
    <source>
        <dbReference type="SAM" id="MobiDB-lite"/>
    </source>
</evidence>
<evidence type="ECO:0000313" key="2">
    <source>
        <dbReference type="EMBL" id="WTT16227.1"/>
    </source>
</evidence>
<accession>A0AAU1ZVR6</accession>
<reference evidence="2" key="1">
    <citation type="submission" date="2022-10" db="EMBL/GenBank/DDBJ databases">
        <title>The complete genomes of actinobacterial strains from the NBC collection.</title>
        <authorList>
            <person name="Joergensen T.S."/>
            <person name="Alvarez Arevalo M."/>
            <person name="Sterndorff E.B."/>
            <person name="Faurdal D."/>
            <person name="Vuksanovic O."/>
            <person name="Mourched A.-S."/>
            <person name="Charusanti P."/>
            <person name="Shaw S."/>
            <person name="Blin K."/>
            <person name="Weber T."/>
        </authorList>
    </citation>
    <scope>NUCLEOTIDE SEQUENCE</scope>
    <source>
        <strain evidence="2">NBC_00093</strain>
    </source>
</reference>
<dbReference type="AlphaFoldDB" id="A0AAU1ZVR6"/>
<dbReference type="EMBL" id="CP108222">
    <property type="protein sequence ID" value="WTT16227.1"/>
    <property type="molecule type" value="Genomic_DNA"/>
</dbReference>
<protein>
    <submittedName>
        <fullName evidence="2">Uncharacterized protein</fullName>
    </submittedName>
</protein>
<organism evidence="2">
    <name type="scientific">Streptomyces sp. NBC_00093</name>
    <dbReference type="NCBI Taxonomy" id="2975649"/>
    <lineage>
        <taxon>Bacteria</taxon>
        <taxon>Bacillati</taxon>
        <taxon>Actinomycetota</taxon>
        <taxon>Actinomycetes</taxon>
        <taxon>Kitasatosporales</taxon>
        <taxon>Streptomycetaceae</taxon>
        <taxon>Streptomyces</taxon>
    </lineage>
</organism>
<sequence>MPFVPGEVRYDLVCGPGGDGHWRGWFTVYVAADALRALGLHPGQSAAQGDGSSSPPAWWHAAGERYGRRWPAPPDNPVRGVHPGVSLRS</sequence>
<proteinExistence type="predicted"/>
<gene>
    <name evidence="2" type="ORF">OHA22_12155</name>
</gene>